<evidence type="ECO:0000256" key="6">
    <source>
        <dbReference type="ARBA" id="ARBA00022692"/>
    </source>
</evidence>
<comment type="pathway">
    <text evidence="2">Protein modification; protein glycosylation.</text>
</comment>
<dbReference type="SUPFAM" id="SSF53448">
    <property type="entry name" value="Nucleotide-diphospho-sugar transferases"/>
    <property type="match status" value="1"/>
</dbReference>
<dbReference type="GO" id="GO:0008378">
    <property type="term" value="F:galactosyltransferase activity"/>
    <property type="evidence" value="ECO:0007669"/>
    <property type="project" value="TreeGrafter"/>
</dbReference>
<evidence type="ECO:0000256" key="10">
    <source>
        <dbReference type="ARBA" id="ARBA00023180"/>
    </source>
</evidence>
<dbReference type="InterPro" id="IPR027791">
    <property type="entry name" value="Galactosyl_T_C"/>
</dbReference>
<dbReference type="GO" id="GO:0005794">
    <property type="term" value="C:Golgi apparatus"/>
    <property type="evidence" value="ECO:0007669"/>
    <property type="project" value="TreeGrafter"/>
</dbReference>
<keyword evidence="5" id="KW-0808">Transferase</keyword>
<evidence type="ECO:0000256" key="9">
    <source>
        <dbReference type="ARBA" id="ARBA00023136"/>
    </source>
</evidence>
<dbReference type="InterPro" id="IPR003859">
    <property type="entry name" value="Galactosyl_T"/>
</dbReference>
<evidence type="ECO:0000256" key="2">
    <source>
        <dbReference type="ARBA" id="ARBA00004922"/>
    </source>
</evidence>
<name>A0A9W6TYK3_9STRA</name>
<dbReference type="InterPro" id="IPR029044">
    <property type="entry name" value="Nucleotide-diphossugar_trans"/>
</dbReference>
<evidence type="ECO:0000313" key="15">
    <source>
        <dbReference type="Proteomes" id="UP001165121"/>
    </source>
</evidence>
<keyword evidence="7" id="KW-0735">Signal-anchor</keyword>
<comment type="subcellular location">
    <subcellularLocation>
        <location evidence="1">Membrane</location>
        <topology evidence="1">Single-pass type II membrane protein</topology>
    </subcellularLocation>
</comment>
<evidence type="ECO:0000256" key="11">
    <source>
        <dbReference type="SAM" id="MobiDB-lite"/>
    </source>
</evidence>
<dbReference type="PANTHER" id="PTHR19300:SF57">
    <property type="entry name" value="BETA-1,4-N-ACETYLGALACTOSAMINYLTRANSFERASE"/>
    <property type="match status" value="1"/>
</dbReference>
<evidence type="ECO:0000256" key="4">
    <source>
        <dbReference type="ARBA" id="ARBA00022676"/>
    </source>
</evidence>
<keyword evidence="6" id="KW-0812">Transmembrane</keyword>
<dbReference type="Proteomes" id="UP001165121">
    <property type="component" value="Unassembled WGS sequence"/>
</dbReference>
<comment type="similarity">
    <text evidence="3">Belongs to the glycosyltransferase 7 family.</text>
</comment>
<keyword evidence="10" id="KW-0325">Glycoprotein</keyword>
<evidence type="ECO:0000256" key="5">
    <source>
        <dbReference type="ARBA" id="ARBA00022679"/>
    </source>
</evidence>
<evidence type="ECO:0000256" key="7">
    <source>
        <dbReference type="ARBA" id="ARBA00022968"/>
    </source>
</evidence>
<dbReference type="PRINTS" id="PR02050">
    <property type="entry name" value="B14GALTRFASE"/>
</dbReference>
<proteinExistence type="inferred from homology"/>
<evidence type="ECO:0000256" key="1">
    <source>
        <dbReference type="ARBA" id="ARBA00004606"/>
    </source>
</evidence>
<dbReference type="OrthoDB" id="10016069at2759"/>
<evidence type="ECO:0000256" key="8">
    <source>
        <dbReference type="ARBA" id="ARBA00022989"/>
    </source>
</evidence>
<dbReference type="GO" id="GO:0016020">
    <property type="term" value="C:membrane"/>
    <property type="evidence" value="ECO:0007669"/>
    <property type="project" value="UniProtKB-SubCell"/>
</dbReference>
<feature type="domain" description="Galactosyltransferase C-terminal" evidence="12">
    <location>
        <begin position="71"/>
        <end position="121"/>
    </location>
</feature>
<keyword evidence="15" id="KW-1185">Reference proteome</keyword>
<reference evidence="14" key="1">
    <citation type="submission" date="2023-04" db="EMBL/GenBank/DDBJ databases">
        <title>Phytophthora fragariaefolia NBRC 109709.</title>
        <authorList>
            <person name="Ichikawa N."/>
            <person name="Sato H."/>
            <person name="Tonouchi N."/>
        </authorList>
    </citation>
    <scope>NUCLEOTIDE SEQUENCE</scope>
    <source>
        <strain evidence="14">NBRC 109709</strain>
    </source>
</reference>
<keyword evidence="4" id="KW-0328">Glycosyltransferase</keyword>
<protein>
    <submittedName>
        <fullName evidence="14">Unnamed protein product</fullName>
    </submittedName>
</protein>
<dbReference type="Pfam" id="PF02709">
    <property type="entry name" value="Glyco_transf_7C"/>
    <property type="match status" value="1"/>
</dbReference>
<feature type="region of interest" description="Disordered" evidence="11">
    <location>
        <begin position="239"/>
        <end position="269"/>
    </location>
</feature>
<keyword evidence="9" id="KW-0472">Membrane</keyword>
<dbReference type="PANTHER" id="PTHR19300">
    <property type="entry name" value="BETA-1,4-GALACTOSYLTRANSFERASE"/>
    <property type="match status" value="1"/>
</dbReference>
<dbReference type="Gene3D" id="3.90.550.10">
    <property type="entry name" value="Spore Coat Polysaccharide Biosynthesis Protein SpsA, Chain A"/>
    <property type="match status" value="1"/>
</dbReference>
<evidence type="ECO:0000313" key="14">
    <source>
        <dbReference type="EMBL" id="GMF22119.1"/>
    </source>
</evidence>
<evidence type="ECO:0000256" key="3">
    <source>
        <dbReference type="ARBA" id="ARBA00005735"/>
    </source>
</evidence>
<dbReference type="AlphaFoldDB" id="A0A9W6TYK3"/>
<sequence>MVVAGDCSASFHIFILEQSLDGRKFNRGKLLNAGFDMARNDYDVYIFHDVDLLPGDDLAEFYTAVPYQGPMHIARVWDRYSESSNYFGGIVAFSRQQFIKVNGFPNNFWGWGGEDNELCCRKPDLDDIPCQCCSGAIRDLENLNLEEKLAALRANKWKCTVKRELLKEHRRTWKKNGLKSLRYEYVDAEAINETCTKVTVNLGPNGHWSDSRSSLEPPTTPDQVPTSYLVLTVPESSAEEKAIAPTASKGKNEAPDAVENAVDDKKLSN</sequence>
<dbReference type="EMBL" id="BSXT01000245">
    <property type="protein sequence ID" value="GMF22119.1"/>
    <property type="molecule type" value="Genomic_DNA"/>
</dbReference>
<dbReference type="Pfam" id="PF13733">
    <property type="entry name" value="Glyco_transf_7N"/>
    <property type="match status" value="1"/>
</dbReference>
<evidence type="ECO:0000259" key="12">
    <source>
        <dbReference type="Pfam" id="PF02709"/>
    </source>
</evidence>
<gene>
    <name evidence="14" type="ORF">Pfra01_000316800</name>
</gene>
<organism evidence="14 15">
    <name type="scientific">Phytophthora fragariaefolia</name>
    <dbReference type="NCBI Taxonomy" id="1490495"/>
    <lineage>
        <taxon>Eukaryota</taxon>
        <taxon>Sar</taxon>
        <taxon>Stramenopiles</taxon>
        <taxon>Oomycota</taxon>
        <taxon>Peronosporomycetes</taxon>
        <taxon>Peronosporales</taxon>
        <taxon>Peronosporaceae</taxon>
        <taxon>Phytophthora</taxon>
    </lineage>
</organism>
<keyword evidence="8" id="KW-1133">Transmembrane helix</keyword>
<evidence type="ECO:0000259" key="13">
    <source>
        <dbReference type="Pfam" id="PF13733"/>
    </source>
</evidence>
<dbReference type="GO" id="GO:0005975">
    <property type="term" value="P:carbohydrate metabolic process"/>
    <property type="evidence" value="ECO:0007669"/>
    <property type="project" value="InterPro"/>
</dbReference>
<accession>A0A9W6TYK3</accession>
<dbReference type="InterPro" id="IPR027995">
    <property type="entry name" value="Galactosyl_T_N"/>
</dbReference>
<feature type="domain" description="Galactosyltransferase N-terminal" evidence="13">
    <location>
        <begin position="10"/>
        <end position="59"/>
    </location>
</feature>
<comment type="caution">
    <text evidence="14">The sequence shown here is derived from an EMBL/GenBank/DDBJ whole genome shotgun (WGS) entry which is preliminary data.</text>
</comment>